<comment type="caution">
    <text evidence="2">The sequence shown here is derived from an EMBL/GenBank/DDBJ whole genome shotgun (WGS) entry which is preliminary data.</text>
</comment>
<dbReference type="Gene3D" id="3.40.50.1110">
    <property type="entry name" value="SGNH hydrolase"/>
    <property type="match status" value="1"/>
</dbReference>
<keyword evidence="3" id="KW-1185">Reference proteome</keyword>
<dbReference type="InterPro" id="IPR036514">
    <property type="entry name" value="SGNH_hydro_sf"/>
</dbReference>
<dbReference type="SUPFAM" id="SSF52266">
    <property type="entry name" value="SGNH hydrolase"/>
    <property type="match status" value="1"/>
</dbReference>
<name>A0A368XUE1_9BURK</name>
<dbReference type="GO" id="GO:0016788">
    <property type="term" value="F:hydrolase activity, acting on ester bonds"/>
    <property type="evidence" value="ECO:0007669"/>
    <property type="project" value="UniProtKB-ARBA"/>
</dbReference>
<reference evidence="2 3" key="1">
    <citation type="submission" date="2018-07" db="EMBL/GenBank/DDBJ databases">
        <title>Genomic Encyclopedia of Type Strains, Phase IV (KMG-IV): sequencing the most valuable type-strain genomes for metagenomic binning, comparative biology and taxonomic classification.</title>
        <authorList>
            <person name="Goeker M."/>
        </authorList>
    </citation>
    <scope>NUCLEOTIDE SEQUENCE [LARGE SCALE GENOMIC DNA]</scope>
    <source>
        <strain evidence="2 3">DSM 21634</strain>
    </source>
</reference>
<evidence type="ECO:0000313" key="2">
    <source>
        <dbReference type="EMBL" id="RCW70157.1"/>
    </source>
</evidence>
<feature type="region of interest" description="Disordered" evidence="1">
    <location>
        <begin position="1"/>
        <end position="92"/>
    </location>
</feature>
<proteinExistence type="predicted"/>
<gene>
    <name evidence="2" type="ORF">DES41_10595</name>
</gene>
<feature type="compositionally biased region" description="Low complexity" evidence="1">
    <location>
        <begin position="52"/>
        <end position="78"/>
    </location>
</feature>
<dbReference type="AlphaFoldDB" id="A0A368XUE1"/>
<evidence type="ECO:0008006" key="4">
    <source>
        <dbReference type="Google" id="ProtNLM"/>
    </source>
</evidence>
<accession>A0A368XUE1</accession>
<organism evidence="2 3">
    <name type="scientific">Pseudorhodoferax soli</name>
    <dbReference type="NCBI Taxonomy" id="545864"/>
    <lineage>
        <taxon>Bacteria</taxon>
        <taxon>Pseudomonadati</taxon>
        <taxon>Pseudomonadota</taxon>
        <taxon>Betaproteobacteria</taxon>
        <taxon>Burkholderiales</taxon>
        <taxon>Comamonadaceae</taxon>
    </lineage>
</organism>
<evidence type="ECO:0000313" key="3">
    <source>
        <dbReference type="Proteomes" id="UP000252884"/>
    </source>
</evidence>
<dbReference type="OrthoDB" id="6194308at2"/>
<dbReference type="EMBL" id="QPJK01000005">
    <property type="protein sequence ID" value="RCW70157.1"/>
    <property type="molecule type" value="Genomic_DNA"/>
</dbReference>
<dbReference type="Proteomes" id="UP000252884">
    <property type="component" value="Unassembled WGS sequence"/>
</dbReference>
<protein>
    <recommendedName>
        <fullName evidence="4">GDSL-like lipase/acylhydrolase family protein</fullName>
    </recommendedName>
</protein>
<dbReference type="RefSeq" id="WP_147282888.1">
    <property type="nucleotide sequence ID" value="NZ_QPJK01000005.1"/>
</dbReference>
<evidence type="ECO:0000256" key="1">
    <source>
        <dbReference type="SAM" id="MobiDB-lite"/>
    </source>
</evidence>
<sequence>MATRRKSPSRKTTSAKPAPAKAAVAKKRAPPKKAAAPRPARPADGPLTLGQAKALVAARRAAPAHAPMRGVAPAGAPAGPAPTQPTPGDVGRERRQLAIAQRREERQRIQDYKAVMRLLKQRGVQGLPAPAAAPARAGAAPRETAGAGMPLQMLAEGDSWFDYPVPLFGGGIVPRLERLAGLPILNLAKAGDEARQMMGVEQRQRLTMQLRDGCPAGGAWDVLLFSGGGNDIVDDPMALWVRDFVAGRPPAEQLHRPRFDAALAMVRAAYEDLIGLRDTCSPGTQLVFHAYDFALPDGRGICHMGPWLKPTFSLRGFPTQQDGFEVMQVMLTEFAAMLASLAAANARVTLVNGQGTLAPERANWHNELHPSRQGFERFAEQFPAQLRALFPGRLPN</sequence>